<proteinExistence type="predicted"/>
<evidence type="ECO:0000313" key="3">
    <source>
        <dbReference type="Proteomes" id="UP001332192"/>
    </source>
</evidence>
<sequence length="425" mass="45197">MAAARPPRRQFVLRFAACLALAVGCRAAEAPAQGAPVHLEARHLVESTEPRPGTIWPGPVEEQWRRAQGGSVLHARTALSVEWTGIVDWPAGGAASLEVRGEWSVGPQAEGPGTVPQATATLDRAVASWIVPGGTVRIGRFIPEWGTAFRRRPSNPLEEMGASPFVAELMLAGESPPVTTSVGYAFWEATAVPWMRWSAAGESGDMALALGHRTGQGPWMAASISREIAPGLQGYAEGVLARPYRPIRVVAPAPENGWQAIGPGAYADGVALRWLAGLWYPSPGGWNWVAEYRIEPGGLDDTEAAIFWDAAAGRLPSSSALAAASNSGAALRTLGRLASDGLPLRRRYLDFSLVREDPRATWAPALSGSVDLDDGSWVAIPEVSFQGWTGVEPALRMLFFSGSQRSEFGAGPAAWSVQLVVRTVL</sequence>
<accession>A0ABZ1BX34</accession>
<evidence type="ECO:0000313" key="2">
    <source>
        <dbReference type="EMBL" id="WRP17226.1"/>
    </source>
</evidence>
<dbReference type="PROSITE" id="PS51257">
    <property type="entry name" value="PROKAR_LIPOPROTEIN"/>
    <property type="match status" value="1"/>
</dbReference>
<keyword evidence="3" id="KW-1185">Reference proteome</keyword>
<keyword evidence="1" id="KW-0732">Signal</keyword>
<gene>
    <name evidence="2" type="ORF">U7230_14265</name>
</gene>
<name>A0ABZ1BX34_9FIRM</name>
<organism evidence="2 3">
    <name type="scientific">Carboxydichorda subterranea</name>
    <dbReference type="NCBI Taxonomy" id="3109565"/>
    <lineage>
        <taxon>Bacteria</taxon>
        <taxon>Bacillati</taxon>
        <taxon>Bacillota</taxon>
        <taxon>Limnochordia</taxon>
        <taxon>Limnochordales</taxon>
        <taxon>Geochordaceae</taxon>
        <taxon>Carboxydichorda</taxon>
    </lineage>
</organism>
<dbReference type="EMBL" id="CP141615">
    <property type="protein sequence ID" value="WRP17226.1"/>
    <property type="molecule type" value="Genomic_DNA"/>
</dbReference>
<evidence type="ECO:0000256" key="1">
    <source>
        <dbReference type="SAM" id="SignalP"/>
    </source>
</evidence>
<dbReference type="Proteomes" id="UP001332192">
    <property type="component" value="Chromosome"/>
</dbReference>
<feature type="chain" id="PRO_5045269861" evidence="1">
    <location>
        <begin position="28"/>
        <end position="425"/>
    </location>
</feature>
<protein>
    <submittedName>
        <fullName evidence="2">Uncharacterized protein</fullName>
    </submittedName>
</protein>
<feature type="signal peptide" evidence="1">
    <location>
        <begin position="1"/>
        <end position="27"/>
    </location>
</feature>
<dbReference type="RefSeq" id="WP_324716498.1">
    <property type="nucleotide sequence ID" value="NZ_CP141615.1"/>
</dbReference>
<reference evidence="2 3" key="1">
    <citation type="journal article" date="2024" name="Front. Microbiol.">
        <title>Novel thermophilic genera Geochorda gen. nov. and Carboxydochorda gen. nov. from the deep terrestrial subsurface reveal the ecophysiological diversity in the class Limnochordia.</title>
        <authorList>
            <person name="Karnachuk O.V."/>
            <person name="Lukina A.P."/>
            <person name="Avakyan M.R."/>
            <person name="Kadnikov V.V."/>
            <person name="Begmatov S."/>
            <person name="Beletsky A.V."/>
            <person name="Vlasova K.G."/>
            <person name="Novikov A.A."/>
            <person name="Shcherbakova V.A."/>
            <person name="Mardanov A.V."/>
            <person name="Ravin N.V."/>
        </authorList>
    </citation>
    <scope>NUCLEOTIDE SEQUENCE [LARGE SCALE GENOMIC DNA]</scope>
    <source>
        <strain evidence="2 3">L945</strain>
    </source>
</reference>